<evidence type="ECO:0000256" key="1">
    <source>
        <dbReference type="SAM" id="SignalP"/>
    </source>
</evidence>
<keyword evidence="3" id="KW-1185">Reference proteome</keyword>
<accession>A0AA39ILW9</accession>
<reference evidence="2" key="1">
    <citation type="submission" date="2023-06" db="EMBL/GenBank/DDBJ databases">
        <title>Genomic analysis of the entomopathogenic nematode Steinernema hermaphroditum.</title>
        <authorList>
            <person name="Schwarz E.M."/>
            <person name="Heppert J.K."/>
            <person name="Baniya A."/>
            <person name="Schwartz H.T."/>
            <person name="Tan C.-H."/>
            <person name="Antoshechkin I."/>
            <person name="Sternberg P.W."/>
            <person name="Goodrich-Blair H."/>
            <person name="Dillman A.R."/>
        </authorList>
    </citation>
    <scope>NUCLEOTIDE SEQUENCE</scope>
    <source>
        <strain evidence="2">PS9179</strain>
        <tissue evidence="2">Whole animal</tissue>
    </source>
</reference>
<feature type="chain" id="PRO_5041469065" evidence="1">
    <location>
        <begin position="18"/>
        <end position="342"/>
    </location>
</feature>
<dbReference type="AlphaFoldDB" id="A0AA39ILW9"/>
<protein>
    <submittedName>
        <fullName evidence="2">Uncharacterized protein</fullName>
    </submittedName>
</protein>
<evidence type="ECO:0000313" key="2">
    <source>
        <dbReference type="EMBL" id="KAK0426726.1"/>
    </source>
</evidence>
<feature type="signal peptide" evidence="1">
    <location>
        <begin position="1"/>
        <end position="17"/>
    </location>
</feature>
<dbReference type="EMBL" id="JAUCMV010000001">
    <property type="protein sequence ID" value="KAK0426726.1"/>
    <property type="molecule type" value="Genomic_DNA"/>
</dbReference>
<evidence type="ECO:0000313" key="3">
    <source>
        <dbReference type="Proteomes" id="UP001175271"/>
    </source>
</evidence>
<keyword evidence="1" id="KW-0732">Signal</keyword>
<name>A0AA39ILW9_9BILA</name>
<dbReference type="Proteomes" id="UP001175271">
    <property type="component" value="Unassembled WGS sequence"/>
</dbReference>
<gene>
    <name evidence="2" type="ORF">QR680_009866</name>
</gene>
<proteinExistence type="predicted"/>
<sequence>MKISATVFLSLLCMVSSERLCSLYQMANTSYFVFSQYGFVCVRPGQYRSICRMNRLVGEDLRTLKIQNGDNWNAVKVLRANVTHLLVLRYDGGSKRDDVMWTSVDVRGVQCPGRHNYPKFSAKFGSTHEPVLYDVPKTERFKDHYNGPLCVPKHAKMSPDGQRFVIADVEYDYTYNGRFIKNEPENFQHLPFPENCSEWPEYNKRQLVRYELRNIGKDRVCQSWVDENKIDFDPYDATVRDLSTEFGYVGFRNFDKIRKGTIYSNLYNHNLIRNEPLEGNKFYQAHYMTLKPSARKSVDKAIKEGQKEVLISPDMYDQCRLRQFRTSHRDAGEIPASILIEH</sequence>
<organism evidence="2 3">
    <name type="scientific">Steinernema hermaphroditum</name>
    <dbReference type="NCBI Taxonomy" id="289476"/>
    <lineage>
        <taxon>Eukaryota</taxon>
        <taxon>Metazoa</taxon>
        <taxon>Ecdysozoa</taxon>
        <taxon>Nematoda</taxon>
        <taxon>Chromadorea</taxon>
        <taxon>Rhabditida</taxon>
        <taxon>Tylenchina</taxon>
        <taxon>Panagrolaimomorpha</taxon>
        <taxon>Strongyloidoidea</taxon>
        <taxon>Steinernematidae</taxon>
        <taxon>Steinernema</taxon>
    </lineage>
</organism>
<comment type="caution">
    <text evidence="2">The sequence shown here is derived from an EMBL/GenBank/DDBJ whole genome shotgun (WGS) entry which is preliminary data.</text>
</comment>